<gene>
    <name evidence="1" type="ORF">HKW67_19810</name>
</gene>
<dbReference type="Gene3D" id="3.40.50.300">
    <property type="entry name" value="P-loop containing nucleotide triphosphate hydrolases"/>
    <property type="match status" value="1"/>
</dbReference>
<dbReference type="SUPFAM" id="SSF52540">
    <property type="entry name" value="P-loop containing nucleoside triphosphate hydrolases"/>
    <property type="match status" value="1"/>
</dbReference>
<evidence type="ECO:0000313" key="1">
    <source>
        <dbReference type="EMBL" id="QJR37601.1"/>
    </source>
</evidence>
<protein>
    <submittedName>
        <fullName evidence="1">AAA family ATPase</fullName>
    </submittedName>
</protein>
<dbReference type="Pfam" id="PF13671">
    <property type="entry name" value="AAA_33"/>
    <property type="match status" value="1"/>
</dbReference>
<dbReference type="RefSeq" id="WP_171227036.1">
    <property type="nucleotide sequence ID" value="NZ_CP053085.1"/>
</dbReference>
<keyword evidence="2" id="KW-1185">Reference proteome</keyword>
<proteinExistence type="predicted"/>
<dbReference type="PRINTS" id="PR01100">
    <property type="entry name" value="SHIKIMTKNASE"/>
</dbReference>
<dbReference type="Proteomes" id="UP000500938">
    <property type="component" value="Chromosome"/>
</dbReference>
<dbReference type="KEGG" id="ggr:HKW67_19810"/>
<accession>A0A6M4IZF3</accession>
<sequence length="170" mass="18678">MDALVLVGPNGVGKSTVGRALAETGEFEYLDLEAFFARRYASLAAYRADRANAYVQFEDTVRSRIAADALPVVFEEVGINASALGMLTALRRDYHVVLVELHASVESCIHRAAQREGGERFPKTAVSVRDVWERFATDRALLGPIEHRIDTEMLDVSAIVDQILAVLTEG</sequence>
<organism evidence="1 2">
    <name type="scientific">Gemmatimonas groenlandica</name>
    <dbReference type="NCBI Taxonomy" id="2732249"/>
    <lineage>
        <taxon>Bacteria</taxon>
        <taxon>Pseudomonadati</taxon>
        <taxon>Gemmatimonadota</taxon>
        <taxon>Gemmatimonadia</taxon>
        <taxon>Gemmatimonadales</taxon>
        <taxon>Gemmatimonadaceae</taxon>
        <taxon>Gemmatimonas</taxon>
    </lineage>
</organism>
<reference evidence="1 2" key="1">
    <citation type="submission" date="2020-05" db="EMBL/GenBank/DDBJ databases">
        <title>Complete genome sequence of Gemmatimonas greenlandica TET16.</title>
        <authorList>
            <person name="Zeng Y."/>
        </authorList>
    </citation>
    <scope>NUCLEOTIDE SEQUENCE [LARGE SCALE GENOMIC DNA]</scope>
    <source>
        <strain evidence="1 2">TET16</strain>
    </source>
</reference>
<dbReference type="EMBL" id="CP053085">
    <property type="protein sequence ID" value="QJR37601.1"/>
    <property type="molecule type" value="Genomic_DNA"/>
</dbReference>
<dbReference type="AlphaFoldDB" id="A0A6M4IZF3"/>
<dbReference type="InterPro" id="IPR027417">
    <property type="entry name" value="P-loop_NTPase"/>
</dbReference>
<evidence type="ECO:0000313" key="2">
    <source>
        <dbReference type="Proteomes" id="UP000500938"/>
    </source>
</evidence>
<name>A0A6M4IZF3_9BACT</name>